<keyword evidence="3" id="KW-1185">Reference proteome</keyword>
<evidence type="ECO:0000256" key="1">
    <source>
        <dbReference type="SAM" id="MobiDB-lite"/>
    </source>
</evidence>
<dbReference type="Proteomes" id="UP000521943">
    <property type="component" value="Unassembled WGS sequence"/>
</dbReference>
<name>A0A8H6M8J5_9AGAR</name>
<feature type="region of interest" description="Disordered" evidence="1">
    <location>
        <begin position="41"/>
        <end position="77"/>
    </location>
</feature>
<dbReference type="EMBL" id="JACGCI010000014">
    <property type="protein sequence ID" value="KAF6759828.1"/>
    <property type="molecule type" value="Genomic_DNA"/>
</dbReference>
<gene>
    <name evidence="2" type="ORF">DFP72DRAFT_960662</name>
</gene>
<feature type="compositionally biased region" description="Basic and acidic residues" evidence="1">
    <location>
        <begin position="67"/>
        <end position="77"/>
    </location>
</feature>
<feature type="region of interest" description="Disordered" evidence="1">
    <location>
        <begin position="290"/>
        <end position="323"/>
    </location>
</feature>
<sequence>MTVPGSSGLSRFHAIVSATPRDAFGPPVINAQFLRPIDYASSSSDTASTKKRKRDGDGDEVMGRAGRNPEGRSVRQPDLYEDRQQLLNALRDQFQRGPDVEFHGSYEMEDAEVTHKQRIQTLTHEIWKTTGYRFTVKDHPRVNNGHKTRFWCSQDEAHRNKFKGARAGDIPKPRLTSSGDAMAKTRYPCRSRLLISSRDSGAAGKRVITIRIAHHLAHEPYIDATLPPEVSKTICESFGWFSQQNGVDAGSGEGSSSDVAFLPVSVSHTMQPPISVAPSQLHEALHPSHALGIDEDDGDEADSLEEDEPHHYGAPVEGLSTPVQGITDPDPTTTSAPVYMAHPPPPIPPPIAPDIYEQRMRAHIANIREFCDGLDYNLQFRDTRMLEMVEKEGASFLKLVEDCLSKEGRLVPVPEHNVPSVMNSNPRGSGSLPPGIPQHMPGFDGFPS</sequence>
<protein>
    <submittedName>
        <fullName evidence="2">Uncharacterized protein</fullName>
    </submittedName>
</protein>
<dbReference type="OrthoDB" id="3205748at2759"/>
<comment type="caution">
    <text evidence="2">The sequence shown here is derived from an EMBL/GenBank/DDBJ whole genome shotgun (WGS) entry which is preliminary data.</text>
</comment>
<feature type="compositionally biased region" description="Acidic residues" evidence="1">
    <location>
        <begin position="293"/>
        <end position="307"/>
    </location>
</feature>
<evidence type="ECO:0000313" key="2">
    <source>
        <dbReference type="EMBL" id="KAF6759828.1"/>
    </source>
</evidence>
<reference evidence="2 3" key="1">
    <citation type="submission" date="2020-07" db="EMBL/GenBank/DDBJ databases">
        <title>Comparative genomics of pyrophilous fungi reveals a link between fire events and developmental genes.</title>
        <authorList>
            <consortium name="DOE Joint Genome Institute"/>
            <person name="Steindorff A.S."/>
            <person name="Carver A."/>
            <person name="Calhoun S."/>
            <person name="Stillman K."/>
            <person name="Liu H."/>
            <person name="Lipzen A."/>
            <person name="Pangilinan J."/>
            <person name="Labutti K."/>
            <person name="Bruns T.D."/>
            <person name="Grigoriev I.V."/>
        </authorList>
    </citation>
    <scope>NUCLEOTIDE SEQUENCE [LARGE SCALE GENOMIC DNA]</scope>
    <source>
        <strain evidence="2 3">CBS 144469</strain>
    </source>
</reference>
<organism evidence="2 3">
    <name type="scientific">Ephemerocybe angulata</name>
    <dbReference type="NCBI Taxonomy" id="980116"/>
    <lineage>
        <taxon>Eukaryota</taxon>
        <taxon>Fungi</taxon>
        <taxon>Dikarya</taxon>
        <taxon>Basidiomycota</taxon>
        <taxon>Agaricomycotina</taxon>
        <taxon>Agaricomycetes</taxon>
        <taxon>Agaricomycetidae</taxon>
        <taxon>Agaricales</taxon>
        <taxon>Agaricineae</taxon>
        <taxon>Psathyrellaceae</taxon>
        <taxon>Ephemerocybe</taxon>
    </lineage>
</organism>
<feature type="region of interest" description="Disordered" evidence="1">
    <location>
        <begin position="415"/>
        <end position="448"/>
    </location>
</feature>
<accession>A0A8H6M8J5</accession>
<proteinExistence type="predicted"/>
<evidence type="ECO:0000313" key="3">
    <source>
        <dbReference type="Proteomes" id="UP000521943"/>
    </source>
</evidence>
<dbReference type="AlphaFoldDB" id="A0A8H6M8J5"/>